<dbReference type="InterPro" id="IPR013642">
    <property type="entry name" value="CLCA_N"/>
</dbReference>
<sequence>MFIDASPYLYEATKRRIFFRRVTILVPMTWNDNALYVSPLNFTFDTADAIVATENPRFSTGTAGLTVPHCKHFEGCGKQAAYIHFSPSFLMDDNREIYHGNTGRLLVHEWGHYRWGLFNEYPDPIADPDFQQSFYHSPTTGRFEATRCSSDYTSYNLVYDEKKSTFRFCNGNQNVGYEDGCISIPSTSQPSISGSIMYGYTSIPEVTQFCDNDTSDPSNYHVTEAPHKHNRLCDLRSNWEVMREHPDFQGSESQPRDIPDSQLVPEIVVARARPAQMVLVLDTSGSMNNYGRIQKQATTAQNFIVTTLVQGTLLGIVHFSDEAFELSNFTLVESDKIIESNNNSAAGATVLLITDGQNTKSPEKLEEMQALYPEKQVKINCVAFTNNADGILRNLSSSTGGRLFLQTDDAKSTGLHDAFIATTIGSGTSKDRPIELLTQSFQMDPAEQRSGGVFIDGTLGNRTTFEFMYFKKRLDSSLQVILTSPSGTVYDESSQGYGVDLTFSVSAFRVAGIAEPGWWSYKVTNRLQEALDILVTIVSYPARHGVEPIITTAEMSDSLTDVSSQHLIAFAEVRQGFSPVVNCRVVATIEDPIGQSMEIELLDNGAGADITTGDGIYSRYVTKYGGEGFYGIRISVDDNNGTALILNQHGAGLPYSRGLAYVDPEELLAGNLPTVDGEPITLPGMPIAPLTGTPAPPFSRQTSAGSSRVEYSGGDFPSNLNQPPSKINDLRVTSTSYSDGHITLEFTAPGSDLDSGTAEKYQILHSTSIRNLHNDGAVELDEHAIVVGNLTEPSPFGKKEKLIVHYPIDEEDDAITINFAIIAFDEVGNESPLSNIATATLRKYIPTASPDVDTSTHMKTTTVPTAIVDLRPDPLPIAALVGGVLGATLFFLLIALFGFMLQKIIVNKKGKPDNFHEEKSPHHQNKGYDKAFMDMKLLKIR</sequence>
<dbReference type="OrthoDB" id="10021899at2759"/>
<feature type="region of interest" description="Disordered" evidence="1">
    <location>
        <begin position="697"/>
        <end position="726"/>
    </location>
</feature>
<dbReference type="CDD" id="cd00198">
    <property type="entry name" value="vWFA"/>
    <property type="match status" value="1"/>
</dbReference>
<dbReference type="SUPFAM" id="SSF53300">
    <property type="entry name" value="vWA-like"/>
    <property type="match status" value="1"/>
</dbReference>
<dbReference type="PANTHER" id="PTHR10579:SF177">
    <property type="entry name" value="CALCIUM-ACTIVATED CHLORIDE CHANNEL REGULATOR 4-LIKE PROTEIN"/>
    <property type="match status" value="1"/>
</dbReference>
<name>A0A2G8L857_STIJA</name>
<accession>A0A2G8L857</accession>
<protein>
    <submittedName>
        <fullName evidence="4">Putative calcium-activated chloride channel regulator 1-like</fullName>
    </submittedName>
</protein>
<dbReference type="EMBL" id="MRZV01000178">
    <property type="protein sequence ID" value="PIK56365.1"/>
    <property type="molecule type" value="Genomic_DNA"/>
</dbReference>
<keyword evidence="2" id="KW-0812">Transmembrane</keyword>
<proteinExistence type="predicted"/>
<dbReference type="STRING" id="307972.A0A2G8L857"/>
<comment type="caution">
    <text evidence="4">The sequence shown here is derived from an EMBL/GenBank/DDBJ whole genome shotgun (WGS) entry which is preliminary data.</text>
</comment>
<dbReference type="Gene3D" id="2.60.40.10">
    <property type="entry name" value="Immunoglobulins"/>
    <property type="match status" value="1"/>
</dbReference>
<dbReference type="Gene3D" id="3.40.50.410">
    <property type="entry name" value="von Willebrand factor, type A domain"/>
    <property type="match status" value="2"/>
</dbReference>
<evidence type="ECO:0000259" key="3">
    <source>
        <dbReference type="SMART" id="SM00327"/>
    </source>
</evidence>
<dbReference type="InterPro" id="IPR051266">
    <property type="entry name" value="CLCR"/>
</dbReference>
<reference evidence="4 5" key="1">
    <citation type="journal article" date="2017" name="PLoS Biol.">
        <title>The sea cucumber genome provides insights into morphological evolution and visceral regeneration.</title>
        <authorList>
            <person name="Zhang X."/>
            <person name="Sun L."/>
            <person name="Yuan J."/>
            <person name="Sun Y."/>
            <person name="Gao Y."/>
            <person name="Zhang L."/>
            <person name="Li S."/>
            <person name="Dai H."/>
            <person name="Hamel J.F."/>
            <person name="Liu C."/>
            <person name="Yu Y."/>
            <person name="Liu S."/>
            <person name="Lin W."/>
            <person name="Guo K."/>
            <person name="Jin S."/>
            <person name="Xu P."/>
            <person name="Storey K.B."/>
            <person name="Huan P."/>
            <person name="Zhang T."/>
            <person name="Zhou Y."/>
            <person name="Zhang J."/>
            <person name="Lin C."/>
            <person name="Li X."/>
            <person name="Xing L."/>
            <person name="Huo D."/>
            <person name="Sun M."/>
            <person name="Wang L."/>
            <person name="Mercier A."/>
            <person name="Li F."/>
            <person name="Yang H."/>
            <person name="Xiang J."/>
        </authorList>
    </citation>
    <scope>NUCLEOTIDE SEQUENCE [LARGE SCALE GENOMIC DNA]</scope>
    <source>
        <strain evidence="4">Shaxun</strain>
        <tissue evidence="4">Muscle</tissue>
    </source>
</reference>
<feature type="transmembrane region" description="Helical" evidence="2">
    <location>
        <begin position="877"/>
        <end position="901"/>
    </location>
</feature>
<dbReference type="SMART" id="SM00327">
    <property type="entry name" value="VWA"/>
    <property type="match status" value="1"/>
</dbReference>
<evidence type="ECO:0000256" key="2">
    <source>
        <dbReference type="SAM" id="Phobius"/>
    </source>
</evidence>
<feature type="domain" description="VWFA" evidence="3">
    <location>
        <begin position="274"/>
        <end position="421"/>
    </location>
</feature>
<dbReference type="Pfam" id="PF08434">
    <property type="entry name" value="CLCA"/>
    <property type="match status" value="1"/>
</dbReference>
<dbReference type="InterPro" id="IPR036465">
    <property type="entry name" value="vWFA_dom_sf"/>
</dbReference>
<organism evidence="4 5">
    <name type="scientific">Stichopus japonicus</name>
    <name type="common">Sea cucumber</name>
    <dbReference type="NCBI Taxonomy" id="307972"/>
    <lineage>
        <taxon>Eukaryota</taxon>
        <taxon>Metazoa</taxon>
        <taxon>Echinodermata</taxon>
        <taxon>Eleutherozoa</taxon>
        <taxon>Echinozoa</taxon>
        <taxon>Holothuroidea</taxon>
        <taxon>Aspidochirotacea</taxon>
        <taxon>Aspidochirotida</taxon>
        <taxon>Stichopodidae</taxon>
        <taxon>Apostichopus</taxon>
    </lineage>
</organism>
<dbReference type="Proteomes" id="UP000230750">
    <property type="component" value="Unassembled WGS sequence"/>
</dbReference>
<dbReference type="InterPro" id="IPR013783">
    <property type="entry name" value="Ig-like_fold"/>
</dbReference>
<dbReference type="AlphaFoldDB" id="A0A2G8L857"/>
<dbReference type="PANTHER" id="PTHR10579">
    <property type="entry name" value="CALCIUM-ACTIVATED CHLORIDE CHANNEL REGULATOR"/>
    <property type="match status" value="1"/>
</dbReference>
<evidence type="ECO:0000313" key="5">
    <source>
        <dbReference type="Proteomes" id="UP000230750"/>
    </source>
</evidence>
<dbReference type="InterPro" id="IPR002035">
    <property type="entry name" value="VWF_A"/>
</dbReference>
<evidence type="ECO:0000313" key="4">
    <source>
        <dbReference type="EMBL" id="PIK56365.1"/>
    </source>
</evidence>
<evidence type="ECO:0000256" key="1">
    <source>
        <dbReference type="SAM" id="MobiDB-lite"/>
    </source>
</evidence>
<gene>
    <name evidence="4" type="ORF">BSL78_06739</name>
</gene>
<keyword evidence="2" id="KW-0472">Membrane</keyword>
<keyword evidence="2" id="KW-1133">Transmembrane helix</keyword>
<keyword evidence="5" id="KW-1185">Reference proteome</keyword>